<reference evidence="1 2" key="1">
    <citation type="submission" date="2015-12" db="EMBL/GenBank/DDBJ databases">
        <authorList>
            <person name="Shamseldin A."/>
            <person name="Moawad H."/>
            <person name="Abd El-Rahim W.M."/>
            <person name="Sadowsky M.J."/>
        </authorList>
    </citation>
    <scope>NUCLEOTIDE SEQUENCE [LARGE SCALE GENOMIC DNA]</scope>
    <source>
        <strain evidence="1 2">DG5B</strain>
    </source>
</reference>
<keyword evidence="2" id="KW-1185">Reference proteome</keyword>
<gene>
    <name evidence="1" type="ORF">AUC43_10090</name>
</gene>
<evidence type="ECO:0000313" key="2">
    <source>
        <dbReference type="Proteomes" id="UP000059542"/>
    </source>
</evidence>
<dbReference type="EMBL" id="CP013909">
    <property type="protein sequence ID" value="ALW85412.1"/>
    <property type="molecule type" value="Genomic_DNA"/>
</dbReference>
<organism evidence="1 2">
    <name type="scientific">Hymenobacter sedentarius</name>
    <dbReference type="NCBI Taxonomy" id="1411621"/>
    <lineage>
        <taxon>Bacteria</taxon>
        <taxon>Pseudomonadati</taxon>
        <taxon>Bacteroidota</taxon>
        <taxon>Cytophagia</taxon>
        <taxon>Cytophagales</taxon>
        <taxon>Hymenobacteraceae</taxon>
        <taxon>Hymenobacter</taxon>
    </lineage>
</organism>
<dbReference type="AlphaFoldDB" id="A0A0U3SGW8"/>
<protein>
    <submittedName>
        <fullName evidence="1">Uncharacterized protein</fullName>
    </submittedName>
</protein>
<dbReference type="Proteomes" id="UP000059542">
    <property type="component" value="Chromosome"/>
</dbReference>
<proteinExistence type="predicted"/>
<evidence type="ECO:0000313" key="1">
    <source>
        <dbReference type="EMBL" id="ALW85412.1"/>
    </source>
</evidence>
<name>A0A0U3SGW8_9BACT</name>
<dbReference type="KEGG" id="hyg:AUC43_10090"/>
<accession>A0A0U3SGW8</accession>
<sequence length="65" mass="7538">MSSFFILFPALCGPFEILSLFIPIFNLFQCNISNFYIVFRCGINEFLIKISRLTKIIETKKIQVG</sequence>